<organism evidence="1 2">
    <name type="scientific">Entomophthora muscae</name>
    <dbReference type="NCBI Taxonomy" id="34485"/>
    <lineage>
        <taxon>Eukaryota</taxon>
        <taxon>Fungi</taxon>
        <taxon>Fungi incertae sedis</taxon>
        <taxon>Zoopagomycota</taxon>
        <taxon>Entomophthoromycotina</taxon>
        <taxon>Entomophthoromycetes</taxon>
        <taxon>Entomophthorales</taxon>
        <taxon>Entomophthoraceae</taxon>
        <taxon>Entomophthora</taxon>
    </lineage>
</organism>
<protein>
    <submittedName>
        <fullName evidence="1">Uncharacterized protein</fullName>
    </submittedName>
</protein>
<dbReference type="Proteomes" id="UP001165960">
    <property type="component" value="Unassembled WGS sequence"/>
</dbReference>
<name>A0ACC2RIQ0_9FUNG</name>
<evidence type="ECO:0000313" key="2">
    <source>
        <dbReference type="Proteomes" id="UP001165960"/>
    </source>
</evidence>
<evidence type="ECO:0000313" key="1">
    <source>
        <dbReference type="EMBL" id="KAJ9049922.1"/>
    </source>
</evidence>
<proteinExistence type="predicted"/>
<comment type="caution">
    <text evidence="1">The sequence shown here is derived from an EMBL/GenBank/DDBJ whole genome shotgun (WGS) entry which is preliminary data.</text>
</comment>
<sequence length="194" mass="21745">MNSKSSHRDTKDNKNDLLDPKIEIPNYSQFRLNSVSDASSSQQNVVVSSGEAAPKPTPSPKRFVFSLLLENKGSTARDHLANERTFLAWLRTSLALVTIGVAITQINKLTPSKPKDPDSPRKEIEQRFQLVLGTFYMCSGILFVLFGLTRYFYIQTQLTRGMFPASRFTIVLGVILLLVICITLIYTFVGDLIL</sequence>
<accession>A0ACC2RIQ0</accession>
<reference evidence="1" key="1">
    <citation type="submission" date="2022-04" db="EMBL/GenBank/DDBJ databases">
        <title>Genome of the entomopathogenic fungus Entomophthora muscae.</title>
        <authorList>
            <person name="Elya C."/>
            <person name="Lovett B.R."/>
            <person name="Lee E."/>
            <person name="Macias A.M."/>
            <person name="Hajek A.E."/>
            <person name="De Bivort B.L."/>
            <person name="Kasson M.T."/>
            <person name="De Fine Licht H.H."/>
            <person name="Stajich J.E."/>
        </authorList>
    </citation>
    <scope>NUCLEOTIDE SEQUENCE</scope>
    <source>
        <strain evidence="1">Berkeley</strain>
    </source>
</reference>
<gene>
    <name evidence="1" type="ORF">DSO57_1019541</name>
</gene>
<dbReference type="EMBL" id="QTSX02007188">
    <property type="protein sequence ID" value="KAJ9049922.1"/>
    <property type="molecule type" value="Genomic_DNA"/>
</dbReference>
<keyword evidence="2" id="KW-1185">Reference proteome</keyword>